<dbReference type="GO" id="GO:0006397">
    <property type="term" value="P:mRNA processing"/>
    <property type="evidence" value="ECO:0007669"/>
    <property type="project" value="UniProtKB-KW"/>
</dbReference>
<feature type="region of interest" description="Disordered" evidence="15">
    <location>
        <begin position="500"/>
        <end position="549"/>
    </location>
</feature>
<evidence type="ECO:0000313" key="17">
    <source>
        <dbReference type="EMBL" id="KAF9753871.1"/>
    </source>
</evidence>
<dbReference type="GO" id="GO:0006457">
    <property type="term" value="P:protein folding"/>
    <property type="evidence" value="ECO:0007669"/>
    <property type="project" value="InterPro"/>
</dbReference>
<sequence>MSAIYNLEPQPTGSAIIHTTIGEISVELFAKQTPLACRNFLQLALDGYYDDTIFHRLVPGFILQGGDPTGTGNGGESIFDGGAFSGDLDPWPMDERRGKNAGPQGVNFKDEFHSRLRFNRRGLLAMANEGRVDTNSSQFFFTLDKTEELNGKNTLFGRVAGDTIYNLMKIGESEIAEGTDRPLYPVKIQRVEILLNPFEDMKKRTRVAPQLQQKVSAAKDKKKKRKGGKQLLSFGDEEGDDDLPVLKKAKFDTRLIAEEEEEAQGSPAVKKAPEPAAPKKSPTLKTTEPAKPQVDRDPAKEDPESGEQGKKKTSTQSAAKDPSPEPPRQASPPRKTALQKANEEIAALKASMKRTVHSEKPVEERRKTAFESMIPETSTKGGRKRRPGGSGVDDPKTLRLLEAFKSRLDKAPPEKEQQQPAKPADMEEGGKEPEEGEAELCDLHFIANCQSCTSWDKQEKEDSDDEGWMSHTLSFAADKLGKDLSNRKKAEEELVVIDPREKARELKKGKRADRDAREGQSGRAWDQKRDQARNAKLAQAASLAGRGAK</sequence>
<name>A0A8H7TNQ7_BIOOC</name>
<dbReference type="EMBL" id="JADCTT010000004">
    <property type="protein sequence ID" value="KAF9753871.1"/>
    <property type="molecule type" value="Genomic_DNA"/>
</dbReference>
<dbReference type="GO" id="GO:0005737">
    <property type="term" value="C:cytoplasm"/>
    <property type="evidence" value="ECO:0007669"/>
    <property type="project" value="UniProtKB-SubCell"/>
</dbReference>
<evidence type="ECO:0000256" key="11">
    <source>
        <dbReference type="ARBA" id="ARBA00023235"/>
    </source>
</evidence>
<dbReference type="InterPro" id="IPR002130">
    <property type="entry name" value="Cyclophilin-type_PPIase_dom"/>
</dbReference>
<gene>
    <name evidence="17" type="ORF">IM811_012629</name>
</gene>
<comment type="similarity">
    <text evidence="13">Belongs to the cyclophilin-type PPIase family. CWC27 subfamily.</text>
</comment>
<evidence type="ECO:0000256" key="4">
    <source>
        <dbReference type="ARBA" id="ARBA00011524"/>
    </source>
</evidence>
<evidence type="ECO:0000256" key="8">
    <source>
        <dbReference type="ARBA" id="ARBA00022728"/>
    </source>
</evidence>
<dbReference type="InterPro" id="IPR020892">
    <property type="entry name" value="Cyclophilin-type_PPIase_CS"/>
</dbReference>
<evidence type="ECO:0000256" key="14">
    <source>
        <dbReference type="ARBA" id="ARBA00055615"/>
    </source>
</evidence>
<organism evidence="17 18">
    <name type="scientific">Bionectria ochroleuca</name>
    <name type="common">Gliocladium roseum</name>
    <dbReference type="NCBI Taxonomy" id="29856"/>
    <lineage>
        <taxon>Eukaryota</taxon>
        <taxon>Fungi</taxon>
        <taxon>Dikarya</taxon>
        <taxon>Ascomycota</taxon>
        <taxon>Pezizomycotina</taxon>
        <taxon>Sordariomycetes</taxon>
        <taxon>Hypocreomycetidae</taxon>
        <taxon>Hypocreales</taxon>
        <taxon>Bionectriaceae</taxon>
        <taxon>Clonostachys</taxon>
    </lineage>
</organism>
<comment type="subunit">
    <text evidence="4">Associated with the spliceosome.</text>
</comment>
<reference evidence="17" key="1">
    <citation type="submission" date="2020-10" db="EMBL/GenBank/DDBJ databases">
        <title>High-Quality Genome Resource of Clonostachys rosea strain S41 by Oxford Nanopore Long-Read Sequencing.</title>
        <authorList>
            <person name="Wang H."/>
        </authorList>
    </citation>
    <scope>NUCLEOTIDE SEQUENCE</scope>
    <source>
        <strain evidence="17">S41</strain>
    </source>
</reference>
<evidence type="ECO:0000256" key="2">
    <source>
        <dbReference type="ARBA" id="ARBA00004123"/>
    </source>
</evidence>
<keyword evidence="12" id="KW-0539">Nucleus</keyword>
<evidence type="ECO:0000256" key="3">
    <source>
        <dbReference type="ARBA" id="ARBA00004496"/>
    </source>
</evidence>
<evidence type="ECO:0000256" key="1">
    <source>
        <dbReference type="ARBA" id="ARBA00000971"/>
    </source>
</evidence>
<comment type="subcellular location">
    <subcellularLocation>
        <location evidence="3">Cytoplasm</location>
    </subcellularLocation>
    <subcellularLocation>
        <location evidence="2">Nucleus</location>
    </subcellularLocation>
</comment>
<dbReference type="Pfam" id="PF00160">
    <property type="entry name" value="Pro_isomerase"/>
    <property type="match status" value="1"/>
</dbReference>
<accession>A0A8H7TNQ7</accession>
<keyword evidence="11" id="KW-0413">Isomerase</keyword>
<dbReference type="AlphaFoldDB" id="A0A8H7TNQ7"/>
<evidence type="ECO:0000256" key="12">
    <source>
        <dbReference type="ARBA" id="ARBA00023242"/>
    </source>
</evidence>
<keyword evidence="9" id="KW-0697">Rotamase</keyword>
<evidence type="ECO:0000256" key="6">
    <source>
        <dbReference type="ARBA" id="ARBA00022490"/>
    </source>
</evidence>
<keyword evidence="8" id="KW-0747">Spliceosome</keyword>
<evidence type="ECO:0000313" key="18">
    <source>
        <dbReference type="Proteomes" id="UP000616885"/>
    </source>
</evidence>
<dbReference type="InterPro" id="IPR044666">
    <property type="entry name" value="Cyclophilin_A-like"/>
</dbReference>
<evidence type="ECO:0000256" key="9">
    <source>
        <dbReference type="ARBA" id="ARBA00023110"/>
    </source>
</evidence>
<feature type="compositionally biased region" description="Basic and acidic residues" evidence="15">
    <location>
        <begin position="356"/>
        <end position="369"/>
    </location>
</feature>
<evidence type="ECO:0000259" key="16">
    <source>
        <dbReference type="PROSITE" id="PS50072"/>
    </source>
</evidence>
<dbReference type="PANTHER" id="PTHR45625">
    <property type="entry name" value="PEPTIDYL-PROLYL CIS-TRANS ISOMERASE-RELATED"/>
    <property type="match status" value="1"/>
</dbReference>
<keyword evidence="6" id="KW-0963">Cytoplasm</keyword>
<dbReference type="PROSITE" id="PS00170">
    <property type="entry name" value="CSA_PPIASE_1"/>
    <property type="match status" value="1"/>
</dbReference>
<dbReference type="Proteomes" id="UP000616885">
    <property type="component" value="Unassembled WGS sequence"/>
</dbReference>
<feature type="compositionally biased region" description="Basic and acidic residues" evidence="15">
    <location>
        <begin position="424"/>
        <end position="433"/>
    </location>
</feature>
<dbReference type="PROSITE" id="PS50072">
    <property type="entry name" value="CSA_PPIASE_2"/>
    <property type="match status" value="1"/>
</dbReference>
<feature type="domain" description="PPIase cyclophilin-type" evidence="16">
    <location>
        <begin position="18"/>
        <end position="193"/>
    </location>
</feature>
<comment type="caution">
    <text evidence="17">The sequence shown here is derived from an EMBL/GenBank/DDBJ whole genome shotgun (WGS) entry which is preliminary data.</text>
</comment>
<comment type="function">
    <text evidence="14">PPIases accelerate the folding of proteins. It catalyzes the cis-trans isomerization of proline imidic peptide bonds in oligopeptides. Involved in pre-mRNA splicing.</text>
</comment>
<feature type="region of interest" description="Disordered" evidence="15">
    <location>
        <begin position="207"/>
        <end position="245"/>
    </location>
</feature>
<feature type="compositionally biased region" description="Basic and acidic residues" evidence="15">
    <location>
        <begin position="293"/>
        <end position="310"/>
    </location>
</feature>
<evidence type="ECO:0000256" key="13">
    <source>
        <dbReference type="ARBA" id="ARBA00038509"/>
    </source>
</evidence>
<proteinExistence type="inferred from homology"/>
<dbReference type="EC" id="5.2.1.8" evidence="5"/>
<dbReference type="Gene3D" id="2.40.100.10">
    <property type="entry name" value="Cyclophilin-like"/>
    <property type="match status" value="1"/>
</dbReference>
<dbReference type="GO" id="GO:0008380">
    <property type="term" value="P:RNA splicing"/>
    <property type="evidence" value="ECO:0007669"/>
    <property type="project" value="UniProtKB-KW"/>
</dbReference>
<dbReference type="GO" id="GO:0003755">
    <property type="term" value="F:peptidyl-prolyl cis-trans isomerase activity"/>
    <property type="evidence" value="ECO:0007669"/>
    <property type="project" value="UniProtKB-KW"/>
</dbReference>
<dbReference type="CDD" id="cd01925">
    <property type="entry name" value="cyclophilin_CeCYP16-like"/>
    <property type="match status" value="1"/>
</dbReference>
<feature type="compositionally biased region" description="Basic and acidic residues" evidence="15">
    <location>
        <begin position="500"/>
        <end position="533"/>
    </location>
</feature>
<keyword evidence="7" id="KW-0507">mRNA processing</keyword>
<dbReference type="GO" id="GO:0071013">
    <property type="term" value="C:catalytic step 2 spliceosome"/>
    <property type="evidence" value="ECO:0007669"/>
    <property type="project" value="TreeGrafter"/>
</dbReference>
<feature type="compositionally biased region" description="Basic and acidic residues" evidence="15">
    <location>
        <begin position="393"/>
        <end position="417"/>
    </location>
</feature>
<evidence type="ECO:0000256" key="15">
    <source>
        <dbReference type="SAM" id="MobiDB-lite"/>
    </source>
</evidence>
<dbReference type="PANTHER" id="PTHR45625:SF6">
    <property type="entry name" value="SPLICEOSOME-ASSOCIATED PROTEIN CWC27 HOMOLOG"/>
    <property type="match status" value="1"/>
</dbReference>
<keyword evidence="10" id="KW-0508">mRNA splicing</keyword>
<comment type="catalytic activity">
    <reaction evidence="1">
        <text>[protein]-peptidylproline (omega=180) = [protein]-peptidylproline (omega=0)</text>
        <dbReference type="Rhea" id="RHEA:16237"/>
        <dbReference type="Rhea" id="RHEA-COMP:10747"/>
        <dbReference type="Rhea" id="RHEA-COMP:10748"/>
        <dbReference type="ChEBI" id="CHEBI:83833"/>
        <dbReference type="ChEBI" id="CHEBI:83834"/>
        <dbReference type="EC" id="5.2.1.8"/>
    </reaction>
</comment>
<dbReference type="InterPro" id="IPR029000">
    <property type="entry name" value="Cyclophilin-like_dom_sf"/>
</dbReference>
<protein>
    <recommendedName>
        <fullName evidence="5">peptidylprolyl isomerase</fullName>
        <ecNumber evidence="5">5.2.1.8</ecNumber>
    </recommendedName>
</protein>
<dbReference type="SUPFAM" id="SSF50891">
    <property type="entry name" value="Cyclophilin-like"/>
    <property type="match status" value="1"/>
</dbReference>
<feature type="region of interest" description="Disordered" evidence="15">
    <location>
        <begin position="259"/>
        <end position="439"/>
    </location>
</feature>
<dbReference type="PRINTS" id="PR00153">
    <property type="entry name" value="CSAPPISMRASE"/>
</dbReference>
<evidence type="ECO:0000256" key="10">
    <source>
        <dbReference type="ARBA" id="ARBA00023187"/>
    </source>
</evidence>
<evidence type="ECO:0000256" key="7">
    <source>
        <dbReference type="ARBA" id="ARBA00022664"/>
    </source>
</evidence>
<evidence type="ECO:0000256" key="5">
    <source>
        <dbReference type="ARBA" id="ARBA00013194"/>
    </source>
</evidence>
<dbReference type="FunFam" id="2.40.100.10:FF:000034">
    <property type="entry name" value="Peptidyl-prolyl isomerase CWC27 protein"/>
    <property type="match status" value="1"/>
</dbReference>